<organism evidence="2 3">
    <name type="scientific">Postia placenta MAD-698-R-SB12</name>
    <dbReference type="NCBI Taxonomy" id="670580"/>
    <lineage>
        <taxon>Eukaryota</taxon>
        <taxon>Fungi</taxon>
        <taxon>Dikarya</taxon>
        <taxon>Basidiomycota</taxon>
        <taxon>Agaricomycotina</taxon>
        <taxon>Agaricomycetes</taxon>
        <taxon>Polyporales</taxon>
        <taxon>Adustoporiaceae</taxon>
        <taxon>Rhodonia</taxon>
    </lineage>
</organism>
<reference evidence="2 3" key="1">
    <citation type="submission" date="2017-04" db="EMBL/GenBank/DDBJ databases">
        <title>Genome Sequence of the Model Brown-Rot Fungus Postia placenta SB12.</title>
        <authorList>
            <consortium name="DOE Joint Genome Institute"/>
            <person name="Gaskell J."/>
            <person name="Kersten P."/>
            <person name="Larrondo L.F."/>
            <person name="Canessa P."/>
            <person name="Martinez D."/>
            <person name="Hibbett D."/>
            <person name="Schmoll M."/>
            <person name="Kubicek C.P."/>
            <person name="Martinez A.T."/>
            <person name="Yadav J."/>
            <person name="Master E."/>
            <person name="Magnuson J.K."/>
            <person name="James T."/>
            <person name="Yaver D."/>
            <person name="Berka R."/>
            <person name="Labutti K."/>
            <person name="Lipzen A."/>
            <person name="Aerts A."/>
            <person name="Barry K."/>
            <person name="Henrissat B."/>
            <person name="Blanchette R."/>
            <person name="Grigoriev I."/>
            <person name="Cullen D."/>
        </authorList>
    </citation>
    <scope>NUCLEOTIDE SEQUENCE [LARGE SCALE GENOMIC DNA]</scope>
    <source>
        <strain evidence="2 3">MAD-698-R-SB12</strain>
    </source>
</reference>
<name>A0A1X6N491_9APHY</name>
<evidence type="ECO:0000313" key="3">
    <source>
        <dbReference type="Proteomes" id="UP000194127"/>
    </source>
</evidence>
<proteinExistence type="predicted"/>
<dbReference type="GeneID" id="36330066"/>
<dbReference type="AlphaFoldDB" id="A0A1X6N491"/>
<dbReference type="Proteomes" id="UP000194127">
    <property type="component" value="Unassembled WGS sequence"/>
</dbReference>
<dbReference type="OrthoDB" id="10269060at2759"/>
<evidence type="ECO:0000313" key="2">
    <source>
        <dbReference type="EMBL" id="OSX63428.1"/>
    </source>
</evidence>
<protein>
    <submittedName>
        <fullName evidence="2">Uncharacterized protein</fullName>
    </submittedName>
</protein>
<accession>A0A1X6N491</accession>
<gene>
    <name evidence="2" type="ORF">POSPLADRAFT_1140015</name>
</gene>
<sequence length="267" mass="29613">MTERHGPAGCRTQFGLQAIAFRSPILKDTSIPAEALLFWDTPRTLLYDARSSVPACDRKALHAHIGEARVGEARELVSGQGLSGPGLAWESITMRVHSFKDPSYCVKSRDTHMEIRVLQCNLTCDHESFSAVAEQAAKWRPRSQRPSGRGFGWAQTDPEGLESFGETRNLAAKRPWKTEDQGLLAGSSPGTDPGVYSTFSLGRLALWATECPYATRSGIAVPRQHMRMFRLGILYGLTDDYQGLSPITFLEKQARLEKMHDLTAFQS</sequence>
<dbReference type="EMBL" id="KZ110595">
    <property type="protein sequence ID" value="OSX63428.1"/>
    <property type="molecule type" value="Genomic_DNA"/>
</dbReference>
<feature type="region of interest" description="Disordered" evidence="1">
    <location>
        <begin position="140"/>
        <end position="160"/>
    </location>
</feature>
<keyword evidence="3" id="KW-1185">Reference proteome</keyword>
<evidence type="ECO:0000256" key="1">
    <source>
        <dbReference type="SAM" id="MobiDB-lite"/>
    </source>
</evidence>
<dbReference type="RefSeq" id="XP_024340222.1">
    <property type="nucleotide sequence ID" value="XM_024485117.1"/>
</dbReference>